<organism evidence="15 16">
    <name type="scientific">Batillaria attramentaria</name>
    <dbReference type="NCBI Taxonomy" id="370345"/>
    <lineage>
        <taxon>Eukaryota</taxon>
        <taxon>Metazoa</taxon>
        <taxon>Spiralia</taxon>
        <taxon>Lophotrochozoa</taxon>
        <taxon>Mollusca</taxon>
        <taxon>Gastropoda</taxon>
        <taxon>Caenogastropoda</taxon>
        <taxon>Sorbeoconcha</taxon>
        <taxon>Cerithioidea</taxon>
        <taxon>Batillariidae</taxon>
        <taxon>Batillaria</taxon>
    </lineage>
</organism>
<dbReference type="InterPro" id="IPR020568">
    <property type="entry name" value="Ribosomal_Su5_D2-typ_SF"/>
</dbReference>
<evidence type="ECO:0000259" key="14">
    <source>
        <dbReference type="Pfam" id="PF01138"/>
    </source>
</evidence>
<evidence type="ECO:0000256" key="5">
    <source>
        <dbReference type="ARBA" id="ARBA00022552"/>
    </source>
</evidence>
<evidence type="ECO:0000313" key="15">
    <source>
        <dbReference type="EMBL" id="KAK7488954.1"/>
    </source>
</evidence>
<evidence type="ECO:0000256" key="4">
    <source>
        <dbReference type="ARBA" id="ARBA00022490"/>
    </source>
</evidence>
<evidence type="ECO:0000256" key="2">
    <source>
        <dbReference type="ARBA" id="ARBA00004604"/>
    </source>
</evidence>
<feature type="domain" description="Exoribonuclease phosphorolytic" evidence="14">
    <location>
        <begin position="44"/>
        <end position="163"/>
    </location>
</feature>
<protein>
    <recommendedName>
        <fullName evidence="11">Exosome complex component MTR3</fullName>
    </recommendedName>
    <alternativeName>
        <fullName evidence="13">Exosome component 6</fullName>
    </alternativeName>
    <alternativeName>
        <fullName evidence="12">mRNA transport regulator 3 homolog</fullName>
    </alternativeName>
</protein>
<dbReference type="SUPFAM" id="SSF55666">
    <property type="entry name" value="Ribonuclease PH domain 2-like"/>
    <property type="match status" value="1"/>
</dbReference>
<sequence length="261" mass="28388">MPDTRRITGPESSLSPYTFSADFTATPTQPLNNGVRADGRQEKQHRPVYLQAGLITQARGSAYAEFNRTKVICAVEDFQMQGQITCEVKFATFSCQMRRQPVQDNQEKDMSTQLLEALEPAVCLHKFPKSQVDVYVRVLENDGSALSAAITCASVALADAGIEMYDLVVGCTAKLHGQTILVDPTVSEENAPSTGAGKPGGQVTLGLMPSLHQVSALAFHGDVDFDVLSQAVQTCQDSCQKLYPILQQTLVKTVTERMKDT</sequence>
<gene>
    <name evidence="15" type="ORF">BaRGS_00019758</name>
</gene>
<comment type="caution">
    <text evidence="15">The sequence shown here is derived from an EMBL/GenBank/DDBJ whole genome shotgun (WGS) entry which is preliminary data.</text>
</comment>
<dbReference type="InterPro" id="IPR050080">
    <property type="entry name" value="RNase_PH"/>
</dbReference>
<accession>A0ABD0KP76</accession>
<keyword evidence="8" id="KW-0539">Nucleus</keyword>
<evidence type="ECO:0000256" key="13">
    <source>
        <dbReference type="ARBA" id="ARBA00083631"/>
    </source>
</evidence>
<evidence type="ECO:0000256" key="11">
    <source>
        <dbReference type="ARBA" id="ARBA00067159"/>
    </source>
</evidence>
<evidence type="ECO:0000256" key="8">
    <source>
        <dbReference type="ARBA" id="ARBA00023242"/>
    </source>
</evidence>
<evidence type="ECO:0000256" key="6">
    <source>
        <dbReference type="ARBA" id="ARBA00022835"/>
    </source>
</evidence>
<reference evidence="15 16" key="1">
    <citation type="journal article" date="2023" name="Sci. Data">
        <title>Genome assembly of the Korean intertidal mud-creeper Batillaria attramentaria.</title>
        <authorList>
            <person name="Patra A.K."/>
            <person name="Ho P.T."/>
            <person name="Jun S."/>
            <person name="Lee S.J."/>
            <person name="Kim Y."/>
            <person name="Won Y.J."/>
        </authorList>
    </citation>
    <scope>NUCLEOTIDE SEQUENCE [LARGE SCALE GENOMIC DNA]</scope>
    <source>
        <strain evidence="15">Wonlab-2016</strain>
    </source>
</reference>
<dbReference type="AlphaFoldDB" id="A0ABD0KP76"/>
<dbReference type="GO" id="GO:0000178">
    <property type="term" value="C:exosome (RNase complex)"/>
    <property type="evidence" value="ECO:0007669"/>
    <property type="project" value="UniProtKB-KW"/>
</dbReference>
<proteinExistence type="inferred from homology"/>
<dbReference type="SUPFAM" id="SSF54211">
    <property type="entry name" value="Ribosomal protein S5 domain 2-like"/>
    <property type="match status" value="1"/>
</dbReference>
<comment type="subcellular location">
    <subcellularLocation>
        <location evidence="1">Cytoplasm</location>
    </subcellularLocation>
    <subcellularLocation>
        <location evidence="2">Nucleus</location>
        <location evidence="2">Nucleolus</location>
    </subcellularLocation>
</comment>
<dbReference type="GO" id="GO:0003723">
    <property type="term" value="F:RNA binding"/>
    <property type="evidence" value="ECO:0007669"/>
    <property type="project" value="UniProtKB-KW"/>
</dbReference>
<keyword evidence="7" id="KW-0694">RNA-binding</keyword>
<comment type="function">
    <text evidence="9">Non-catalytic component of the RNA exosome complex which has 3'-&gt;5' exoribonuclease activity and participates in a multitude of cellular RNA processing and degradation events.</text>
</comment>
<evidence type="ECO:0000256" key="12">
    <source>
        <dbReference type="ARBA" id="ARBA00080620"/>
    </source>
</evidence>
<evidence type="ECO:0000256" key="3">
    <source>
        <dbReference type="ARBA" id="ARBA00006678"/>
    </source>
</evidence>
<comment type="subunit">
    <text evidence="10">Component of the RNA exosome complex.</text>
</comment>
<evidence type="ECO:0000256" key="1">
    <source>
        <dbReference type="ARBA" id="ARBA00004496"/>
    </source>
</evidence>
<name>A0ABD0KP76_9CAEN</name>
<keyword evidence="16" id="KW-1185">Reference proteome</keyword>
<dbReference type="PANTHER" id="PTHR11953:SF2">
    <property type="entry name" value="EXOSOME COMPLEX COMPONENT MTR3"/>
    <property type="match status" value="1"/>
</dbReference>
<dbReference type="Gene3D" id="3.30.230.70">
    <property type="entry name" value="GHMP Kinase, N-terminal domain"/>
    <property type="match status" value="1"/>
</dbReference>
<dbReference type="GO" id="GO:0006364">
    <property type="term" value="P:rRNA processing"/>
    <property type="evidence" value="ECO:0007669"/>
    <property type="project" value="UniProtKB-KW"/>
</dbReference>
<dbReference type="InterPro" id="IPR001247">
    <property type="entry name" value="ExoRNase_PH_dom1"/>
</dbReference>
<dbReference type="FunFam" id="3.30.230.70:FF:000035">
    <property type="entry name" value="Exosome complex component MTR3"/>
    <property type="match status" value="1"/>
</dbReference>
<evidence type="ECO:0000256" key="9">
    <source>
        <dbReference type="ARBA" id="ARBA00058393"/>
    </source>
</evidence>
<dbReference type="PANTHER" id="PTHR11953">
    <property type="entry name" value="EXOSOME COMPLEX COMPONENT"/>
    <property type="match status" value="1"/>
</dbReference>
<evidence type="ECO:0000256" key="10">
    <source>
        <dbReference type="ARBA" id="ARBA00062379"/>
    </source>
</evidence>
<evidence type="ECO:0000313" key="16">
    <source>
        <dbReference type="Proteomes" id="UP001519460"/>
    </source>
</evidence>
<dbReference type="InterPro" id="IPR027408">
    <property type="entry name" value="PNPase/RNase_PH_dom_sf"/>
</dbReference>
<dbReference type="InterPro" id="IPR036345">
    <property type="entry name" value="ExoRNase_PH_dom2_sf"/>
</dbReference>
<dbReference type="Pfam" id="PF01138">
    <property type="entry name" value="RNase_PH"/>
    <property type="match status" value="1"/>
</dbReference>
<dbReference type="Proteomes" id="UP001519460">
    <property type="component" value="Unassembled WGS sequence"/>
</dbReference>
<dbReference type="EMBL" id="JACVVK020000144">
    <property type="protein sequence ID" value="KAK7488954.1"/>
    <property type="molecule type" value="Genomic_DNA"/>
</dbReference>
<dbReference type="GO" id="GO:0005737">
    <property type="term" value="C:cytoplasm"/>
    <property type="evidence" value="ECO:0007669"/>
    <property type="project" value="UniProtKB-SubCell"/>
</dbReference>
<keyword evidence="5" id="KW-0698">rRNA processing</keyword>
<evidence type="ECO:0000256" key="7">
    <source>
        <dbReference type="ARBA" id="ARBA00022884"/>
    </source>
</evidence>
<dbReference type="CDD" id="cd11371">
    <property type="entry name" value="RNase_PH_MTR3"/>
    <property type="match status" value="1"/>
</dbReference>
<keyword evidence="6" id="KW-0271">Exosome</keyword>
<keyword evidence="4" id="KW-0963">Cytoplasm</keyword>
<comment type="similarity">
    <text evidence="3">Belongs to the RNase PH family.</text>
</comment>
<dbReference type="GO" id="GO:0005730">
    <property type="term" value="C:nucleolus"/>
    <property type="evidence" value="ECO:0007669"/>
    <property type="project" value="UniProtKB-SubCell"/>
</dbReference>